<dbReference type="PANTHER" id="PTHR36925:SF1">
    <property type="entry name" value="COBALT-PRECORRIN-6A REDUCTASE"/>
    <property type="match status" value="1"/>
</dbReference>
<keyword evidence="2" id="KW-0169">Cobalamin biosynthesis</keyword>
<dbReference type="GO" id="GO:0016994">
    <property type="term" value="F:precorrin-6A reductase activity"/>
    <property type="evidence" value="ECO:0007669"/>
    <property type="project" value="InterPro"/>
</dbReference>
<proteinExistence type="predicted"/>
<organism evidence="4 5">
    <name type="scientific">Pseudooceanicola nanhaiensis</name>
    <dbReference type="NCBI Taxonomy" id="375761"/>
    <lineage>
        <taxon>Bacteria</taxon>
        <taxon>Pseudomonadati</taxon>
        <taxon>Pseudomonadota</taxon>
        <taxon>Alphaproteobacteria</taxon>
        <taxon>Rhodobacterales</taxon>
        <taxon>Paracoccaceae</taxon>
        <taxon>Pseudooceanicola</taxon>
    </lineage>
</organism>
<protein>
    <submittedName>
        <fullName evidence="4">Precorrin-6A reductase</fullName>
    </submittedName>
</protein>
<gene>
    <name evidence="4" type="primary">cobK</name>
    <name evidence="4" type="ORF">GCM10011534_14680</name>
</gene>
<dbReference type="PROSITE" id="PS51014">
    <property type="entry name" value="COBK_CBIJ"/>
    <property type="match status" value="1"/>
</dbReference>
<dbReference type="Pfam" id="PF02571">
    <property type="entry name" value="CbiJ"/>
    <property type="match status" value="1"/>
</dbReference>
<dbReference type="NCBIfam" id="TIGR00715">
    <property type="entry name" value="precor6x_red"/>
    <property type="match status" value="1"/>
</dbReference>
<reference evidence="4" key="1">
    <citation type="journal article" date="2014" name="Int. J. Syst. Evol. Microbiol.">
        <title>Complete genome sequence of Corynebacterium casei LMG S-19264T (=DSM 44701T), isolated from a smear-ripened cheese.</title>
        <authorList>
            <consortium name="US DOE Joint Genome Institute (JGI-PGF)"/>
            <person name="Walter F."/>
            <person name="Albersmeier A."/>
            <person name="Kalinowski J."/>
            <person name="Ruckert C."/>
        </authorList>
    </citation>
    <scope>NUCLEOTIDE SEQUENCE</scope>
    <source>
        <strain evidence="4">CGMCC 1.6293</strain>
    </source>
</reference>
<comment type="pathway">
    <text evidence="1">Cofactor biosynthesis; adenosylcobalamin biosynthesis.</text>
</comment>
<dbReference type="AlphaFoldDB" id="A0A917WCU5"/>
<keyword evidence="5" id="KW-1185">Reference proteome</keyword>
<sequence>MILVLAGTAEARALCEAMAAAGIAGVASLSGAVAAPAELALPVRIGGFGGEAGFRDYLAAQGITGVVDATHPFAARITERTSRVCKELGLPLCLIARASWAAGPGDEWVEVTDPEALGRVIPRGARVLLTVGRKEIARYHGLKGREVLVRSIEPVDDLPEGWRSVTARPPFTAEDEAAFFALTGIGWLVTKNAGGGGTGKLEAARAAGVRVAMISRPALPEGVTIVETVEAAMEWVRGR</sequence>
<dbReference type="InterPro" id="IPR003723">
    <property type="entry name" value="Precorrin-6x_reduct"/>
</dbReference>
<reference evidence="4" key="2">
    <citation type="submission" date="2020-09" db="EMBL/GenBank/DDBJ databases">
        <authorList>
            <person name="Sun Q."/>
            <person name="Zhou Y."/>
        </authorList>
    </citation>
    <scope>NUCLEOTIDE SEQUENCE</scope>
    <source>
        <strain evidence="4">CGMCC 1.6293</strain>
    </source>
</reference>
<dbReference type="RefSeq" id="WP_028286290.1">
    <property type="nucleotide sequence ID" value="NZ_BMLF01000001.1"/>
</dbReference>
<evidence type="ECO:0000256" key="2">
    <source>
        <dbReference type="ARBA" id="ARBA00022573"/>
    </source>
</evidence>
<dbReference type="Proteomes" id="UP000649829">
    <property type="component" value="Unassembled WGS sequence"/>
</dbReference>
<evidence type="ECO:0000256" key="3">
    <source>
        <dbReference type="ARBA" id="ARBA00023002"/>
    </source>
</evidence>
<evidence type="ECO:0000256" key="1">
    <source>
        <dbReference type="ARBA" id="ARBA00004953"/>
    </source>
</evidence>
<dbReference type="EMBL" id="BMLF01000001">
    <property type="protein sequence ID" value="GGL93609.1"/>
    <property type="molecule type" value="Genomic_DNA"/>
</dbReference>
<dbReference type="GO" id="GO:0009236">
    <property type="term" value="P:cobalamin biosynthetic process"/>
    <property type="evidence" value="ECO:0007669"/>
    <property type="project" value="UniProtKB-KW"/>
</dbReference>
<dbReference type="NCBIfam" id="NF005968">
    <property type="entry name" value="PRK08057.1-2"/>
    <property type="match status" value="1"/>
</dbReference>
<accession>A0A917WCU5</accession>
<evidence type="ECO:0000313" key="5">
    <source>
        <dbReference type="Proteomes" id="UP000649829"/>
    </source>
</evidence>
<comment type="caution">
    <text evidence="4">The sequence shown here is derived from an EMBL/GenBank/DDBJ whole genome shotgun (WGS) entry which is preliminary data.</text>
</comment>
<name>A0A917WCU5_9RHOB</name>
<dbReference type="PANTHER" id="PTHR36925">
    <property type="entry name" value="COBALT-PRECORRIN-6A REDUCTASE"/>
    <property type="match status" value="1"/>
</dbReference>
<evidence type="ECO:0000313" key="4">
    <source>
        <dbReference type="EMBL" id="GGL93609.1"/>
    </source>
</evidence>
<keyword evidence="3" id="KW-0560">Oxidoreductase</keyword>